<dbReference type="EMBL" id="BOQP01000004">
    <property type="protein sequence ID" value="GIM68326.1"/>
    <property type="molecule type" value="Genomic_DNA"/>
</dbReference>
<dbReference type="GO" id="GO:0005886">
    <property type="term" value="C:plasma membrane"/>
    <property type="evidence" value="ECO:0007669"/>
    <property type="project" value="UniProtKB-SubCell"/>
</dbReference>
<keyword evidence="3 6" id="KW-0812">Transmembrane</keyword>
<gene>
    <name evidence="8" type="ORF">Aco04nite_10360</name>
</gene>
<feature type="transmembrane region" description="Helical" evidence="6">
    <location>
        <begin position="42"/>
        <end position="61"/>
    </location>
</feature>
<feature type="transmembrane region" description="Helical" evidence="6">
    <location>
        <begin position="200"/>
        <end position="221"/>
    </location>
</feature>
<dbReference type="Gene3D" id="1.20.1250.20">
    <property type="entry name" value="MFS general substrate transporter like domains"/>
    <property type="match status" value="1"/>
</dbReference>
<dbReference type="InterPro" id="IPR050189">
    <property type="entry name" value="MFS_Efflux_Transporters"/>
</dbReference>
<evidence type="ECO:0000256" key="1">
    <source>
        <dbReference type="ARBA" id="ARBA00004651"/>
    </source>
</evidence>
<dbReference type="PANTHER" id="PTHR43124">
    <property type="entry name" value="PURINE EFFLUX PUMP PBUE"/>
    <property type="match status" value="1"/>
</dbReference>
<dbReference type="PROSITE" id="PS50850">
    <property type="entry name" value="MFS"/>
    <property type="match status" value="1"/>
</dbReference>
<evidence type="ECO:0000313" key="9">
    <source>
        <dbReference type="Proteomes" id="UP000680865"/>
    </source>
</evidence>
<keyword evidence="5 6" id="KW-0472">Membrane</keyword>
<dbReference type="PANTHER" id="PTHR43124:SF10">
    <property type="entry name" value="PURINE EFFLUX PUMP PBUE"/>
    <property type="match status" value="1"/>
</dbReference>
<dbReference type="InterPro" id="IPR036259">
    <property type="entry name" value="MFS_trans_sf"/>
</dbReference>
<comment type="subcellular location">
    <subcellularLocation>
        <location evidence="1">Cell membrane</location>
        <topology evidence="1">Multi-pass membrane protein</topology>
    </subcellularLocation>
</comment>
<proteinExistence type="predicted"/>
<dbReference type="Proteomes" id="UP000680865">
    <property type="component" value="Unassembled WGS sequence"/>
</dbReference>
<sequence length="385" mass="38085">MRAPAVLALGTFALGTDAYLTAGLLIPIAGDFGSSPAATGQLVTAFTLAYALAAPPLAMLLPGRRRTVLAYAMAIFVAANVTGALAQSLPVLFVSRAVAGAAAGVFSPLAATTAAALVAPHRRGRALSLVLAGLSAGSVAGVPAGLILSRHHSWAAALWLVAGCGALAFTALLLVLPAGEEPRTTTSLRDRTAALRDRRVAAVVTVTLLQTTASLGAYTYLAPVLAAGGVTDPTVHLGVWGAGGLLGSLAAGPVLDRGHRPPRLAAALLAVLAVALVGFTLSAGTAAVFLACAAWGAAGWAFVVPQQHQLLRHCPDTATAAIGANSSATYLGSSIGAALGGTALAAGVPAVRLPVLAAVIAVLGLAVAIATSPSASRSEPRRSRA</sequence>
<reference evidence="8" key="1">
    <citation type="submission" date="2021-03" db="EMBL/GenBank/DDBJ databases">
        <title>Whole genome shotgun sequence of Actinoplanes consettensis NBRC 14913.</title>
        <authorList>
            <person name="Komaki H."/>
            <person name="Tamura T."/>
        </authorList>
    </citation>
    <scope>NUCLEOTIDE SEQUENCE</scope>
    <source>
        <strain evidence="8">NBRC 14913</strain>
    </source>
</reference>
<feature type="transmembrane region" description="Helical" evidence="6">
    <location>
        <begin position="264"/>
        <end position="281"/>
    </location>
</feature>
<feature type="transmembrane region" description="Helical" evidence="6">
    <location>
        <begin position="68"/>
        <end position="86"/>
    </location>
</feature>
<dbReference type="InterPro" id="IPR020846">
    <property type="entry name" value="MFS_dom"/>
</dbReference>
<dbReference type="Pfam" id="PF07690">
    <property type="entry name" value="MFS_1"/>
    <property type="match status" value="1"/>
</dbReference>
<dbReference type="InterPro" id="IPR011701">
    <property type="entry name" value="MFS"/>
</dbReference>
<feature type="transmembrane region" description="Helical" evidence="6">
    <location>
        <begin position="126"/>
        <end position="148"/>
    </location>
</feature>
<evidence type="ECO:0000313" key="8">
    <source>
        <dbReference type="EMBL" id="GIM68326.1"/>
    </source>
</evidence>
<dbReference type="AlphaFoldDB" id="A0A919VM12"/>
<organism evidence="8 9">
    <name type="scientific">Winogradskya consettensis</name>
    <dbReference type="NCBI Taxonomy" id="113560"/>
    <lineage>
        <taxon>Bacteria</taxon>
        <taxon>Bacillati</taxon>
        <taxon>Actinomycetota</taxon>
        <taxon>Actinomycetes</taxon>
        <taxon>Micromonosporales</taxon>
        <taxon>Micromonosporaceae</taxon>
        <taxon>Winogradskya</taxon>
    </lineage>
</organism>
<evidence type="ECO:0000256" key="4">
    <source>
        <dbReference type="ARBA" id="ARBA00022989"/>
    </source>
</evidence>
<evidence type="ECO:0000256" key="5">
    <source>
        <dbReference type="ARBA" id="ARBA00023136"/>
    </source>
</evidence>
<comment type="caution">
    <text evidence="8">The sequence shown here is derived from an EMBL/GenBank/DDBJ whole genome shotgun (WGS) entry which is preliminary data.</text>
</comment>
<accession>A0A919VM12</accession>
<dbReference type="SUPFAM" id="SSF103473">
    <property type="entry name" value="MFS general substrate transporter"/>
    <property type="match status" value="1"/>
</dbReference>
<keyword evidence="4 6" id="KW-1133">Transmembrane helix</keyword>
<feature type="transmembrane region" description="Helical" evidence="6">
    <location>
        <begin position="154"/>
        <end position="179"/>
    </location>
</feature>
<dbReference type="RefSeq" id="WP_212996003.1">
    <property type="nucleotide sequence ID" value="NZ_BAAATW010000002.1"/>
</dbReference>
<keyword evidence="2" id="KW-1003">Cell membrane</keyword>
<evidence type="ECO:0000256" key="6">
    <source>
        <dbReference type="SAM" id="Phobius"/>
    </source>
</evidence>
<dbReference type="GO" id="GO:0022857">
    <property type="term" value="F:transmembrane transporter activity"/>
    <property type="evidence" value="ECO:0007669"/>
    <property type="project" value="InterPro"/>
</dbReference>
<feature type="transmembrane region" description="Helical" evidence="6">
    <location>
        <begin position="98"/>
        <end position="119"/>
    </location>
</feature>
<name>A0A919VM12_9ACTN</name>
<keyword evidence="9" id="KW-1185">Reference proteome</keyword>
<feature type="transmembrane region" description="Helical" evidence="6">
    <location>
        <begin position="353"/>
        <end position="375"/>
    </location>
</feature>
<evidence type="ECO:0000256" key="3">
    <source>
        <dbReference type="ARBA" id="ARBA00022692"/>
    </source>
</evidence>
<feature type="transmembrane region" description="Helical" evidence="6">
    <location>
        <begin position="233"/>
        <end position="252"/>
    </location>
</feature>
<evidence type="ECO:0000256" key="2">
    <source>
        <dbReference type="ARBA" id="ARBA00022475"/>
    </source>
</evidence>
<feature type="domain" description="Major facilitator superfamily (MFS) profile" evidence="7">
    <location>
        <begin position="3"/>
        <end position="376"/>
    </location>
</feature>
<evidence type="ECO:0000259" key="7">
    <source>
        <dbReference type="PROSITE" id="PS50850"/>
    </source>
</evidence>
<protein>
    <submittedName>
        <fullName evidence="8">MFS transporter</fullName>
    </submittedName>
</protein>